<keyword evidence="5" id="KW-1185">Reference proteome</keyword>
<evidence type="ECO:0000256" key="2">
    <source>
        <dbReference type="ARBA" id="ARBA00022679"/>
    </source>
</evidence>
<dbReference type="GO" id="GO:0008168">
    <property type="term" value="F:methyltransferase activity"/>
    <property type="evidence" value="ECO:0007669"/>
    <property type="project" value="UniProtKB-KW"/>
</dbReference>
<gene>
    <name evidence="4" type="ORF">C5745_04595</name>
</gene>
<accession>A0A2S9J6S2</accession>
<dbReference type="PANTHER" id="PTHR43861:SF1">
    <property type="entry name" value="TRANS-ACONITATE 2-METHYLTRANSFERASE"/>
    <property type="match status" value="1"/>
</dbReference>
<dbReference type="AlphaFoldDB" id="A0A2S9J6S2"/>
<keyword evidence="2 4" id="KW-0808">Transferase</keyword>
<evidence type="ECO:0000313" key="4">
    <source>
        <dbReference type="EMBL" id="PRD48485.1"/>
    </source>
</evidence>
<dbReference type="InterPro" id="IPR029063">
    <property type="entry name" value="SAM-dependent_MTases_sf"/>
</dbReference>
<dbReference type="Proteomes" id="UP000239711">
    <property type="component" value="Unassembled WGS sequence"/>
</dbReference>
<dbReference type="EMBL" id="PVBQ01000003">
    <property type="protein sequence ID" value="PRD48485.1"/>
    <property type="molecule type" value="Genomic_DNA"/>
</dbReference>
<keyword evidence="1 4" id="KW-0489">Methyltransferase</keyword>
<evidence type="ECO:0000256" key="1">
    <source>
        <dbReference type="ARBA" id="ARBA00022603"/>
    </source>
</evidence>
<dbReference type="Pfam" id="PF13649">
    <property type="entry name" value="Methyltransf_25"/>
    <property type="match status" value="1"/>
</dbReference>
<protein>
    <submittedName>
        <fullName evidence="4">Class I SAM-dependent methyltransferase</fullName>
    </submittedName>
</protein>
<dbReference type="CDD" id="cd02440">
    <property type="entry name" value="AdoMet_MTases"/>
    <property type="match status" value="1"/>
</dbReference>
<organism evidence="4 5">
    <name type="scientific">Sphingobacterium haloxyli</name>
    <dbReference type="NCBI Taxonomy" id="2100533"/>
    <lineage>
        <taxon>Bacteria</taxon>
        <taxon>Pseudomonadati</taxon>
        <taxon>Bacteroidota</taxon>
        <taxon>Sphingobacteriia</taxon>
        <taxon>Sphingobacteriales</taxon>
        <taxon>Sphingobacteriaceae</taxon>
        <taxon>Sphingobacterium</taxon>
    </lineage>
</organism>
<dbReference type="PANTHER" id="PTHR43861">
    <property type="entry name" value="TRANS-ACONITATE 2-METHYLTRANSFERASE-RELATED"/>
    <property type="match status" value="1"/>
</dbReference>
<name>A0A2S9J6S2_9SPHI</name>
<feature type="domain" description="Methyltransferase" evidence="3">
    <location>
        <begin position="56"/>
        <end position="154"/>
    </location>
</feature>
<evidence type="ECO:0000313" key="5">
    <source>
        <dbReference type="Proteomes" id="UP000239711"/>
    </source>
</evidence>
<evidence type="ECO:0000259" key="3">
    <source>
        <dbReference type="Pfam" id="PF13649"/>
    </source>
</evidence>
<sequence>MEFMKSTIKEIEERFDNDVERFSKLETGQQTTLDATFNMELITEGIVRHHPTLKSVLDIGCGAGNYSVKLSQKKTDIDVTLVDLSQPMLDKALERVGAVTQGKVDVRKGDFRSIDFGTEKFDVIIATAVLHHLRDDNDWETVFNKFFGLLKEGGSIWIFDLVRQSDTALQQYIYQELYGEYLTGLRDEDYRDHVFAYIDREDTPRSLMYQLNLLEKVGFKKTDVLHKNLCFASFVAFKTEEYHP</sequence>
<comment type="caution">
    <text evidence="4">The sequence shown here is derived from an EMBL/GenBank/DDBJ whole genome shotgun (WGS) entry which is preliminary data.</text>
</comment>
<dbReference type="GO" id="GO:0032259">
    <property type="term" value="P:methylation"/>
    <property type="evidence" value="ECO:0007669"/>
    <property type="project" value="UniProtKB-KW"/>
</dbReference>
<dbReference type="SUPFAM" id="SSF53335">
    <property type="entry name" value="S-adenosyl-L-methionine-dependent methyltransferases"/>
    <property type="match status" value="1"/>
</dbReference>
<dbReference type="OrthoDB" id="9770553at2"/>
<proteinExistence type="predicted"/>
<reference evidence="4 5" key="1">
    <citation type="submission" date="2018-02" db="EMBL/GenBank/DDBJ databases">
        <title>The draft genome of Sphingobacterium sp. 5JN-11.</title>
        <authorList>
            <person name="Liu L."/>
            <person name="Li L."/>
            <person name="Liang L."/>
            <person name="Zhang X."/>
            <person name="Wang T."/>
        </authorList>
    </citation>
    <scope>NUCLEOTIDE SEQUENCE [LARGE SCALE GENOMIC DNA]</scope>
    <source>
        <strain evidence="4 5">5JN-11</strain>
    </source>
</reference>
<dbReference type="InterPro" id="IPR041698">
    <property type="entry name" value="Methyltransf_25"/>
</dbReference>
<dbReference type="Gene3D" id="3.40.50.150">
    <property type="entry name" value="Vaccinia Virus protein VP39"/>
    <property type="match status" value="1"/>
</dbReference>